<dbReference type="GO" id="GO:0005634">
    <property type="term" value="C:nucleus"/>
    <property type="evidence" value="ECO:0007669"/>
    <property type="project" value="UniProtKB-SubCell"/>
</dbReference>
<evidence type="ECO:0000313" key="9">
    <source>
        <dbReference type="EMBL" id="THU59394.1"/>
    </source>
</evidence>
<dbReference type="GO" id="GO:0003700">
    <property type="term" value="F:DNA-binding transcription factor activity"/>
    <property type="evidence" value="ECO:0007669"/>
    <property type="project" value="InterPro"/>
</dbReference>
<dbReference type="PANTHER" id="PTHR31221:SF193">
    <property type="entry name" value="WRKY TRANSCRIPTION FACTOR PROTEIN 1-RELATED"/>
    <property type="match status" value="1"/>
</dbReference>
<keyword evidence="6" id="KW-0539">Nucleus</keyword>
<dbReference type="InterPro" id="IPR003657">
    <property type="entry name" value="WRKY_dom"/>
</dbReference>
<evidence type="ECO:0000256" key="5">
    <source>
        <dbReference type="ARBA" id="ARBA00023163"/>
    </source>
</evidence>
<evidence type="ECO:0000259" key="8">
    <source>
        <dbReference type="PROSITE" id="PS50811"/>
    </source>
</evidence>
<dbReference type="STRING" id="52838.A0A4S8JE32"/>
<keyword evidence="10" id="KW-1185">Reference proteome</keyword>
<evidence type="ECO:0000313" key="10">
    <source>
        <dbReference type="Proteomes" id="UP000317650"/>
    </source>
</evidence>
<evidence type="ECO:0000256" key="7">
    <source>
        <dbReference type="SAM" id="MobiDB-lite"/>
    </source>
</evidence>
<feature type="region of interest" description="Disordered" evidence="7">
    <location>
        <begin position="108"/>
        <end position="127"/>
    </location>
</feature>
<evidence type="ECO:0000256" key="2">
    <source>
        <dbReference type="ARBA" id="ARBA00022737"/>
    </source>
</evidence>
<dbReference type="EMBL" id="PYDT01000005">
    <property type="protein sequence ID" value="THU59394.1"/>
    <property type="molecule type" value="Genomic_DNA"/>
</dbReference>
<comment type="subcellular location">
    <subcellularLocation>
        <location evidence="1">Nucleus</location>
    </subcellularLocation>
</comment>
<dbReference type="AlphaFoldDB" id="A0A4S8JE32"/>
<dbReference type="PANTHER" id="PTHR31221">
    <property type="entry name" value="WRKY TRANSCRIPTION FACTOR PROTEIN 1-RELATED"/>
    <property type="match status" value="1"/>
</dbReference>
<name>A0A4S8JE32_MUSBA</name>
<feature type="region of interest" description="Disordered" evidence="7">
    <location>
        <begin position="1"/>
        <end position="24"/>
    </location>
</feature>
<proteinExistence type="predicted"/>
<keyword evidence="2" id="KW-0677">Repeat</keyword>
<dbReference type="Gene3D" id="2.20.25.80">
    <property type="entry name" value="WRKY domain"/>
    <property type="match status" value="2"/>
</dbReference>
<organism evidence="9 10">
    <name type="scientific">Musa balbisiana</name>
    <name type="common">Banana</name>
    <dbReference type="NCBI Taxonomy" id="52838"/>
    <lineage>
        <taxon>Eukaryota</taxon>
        <taxon>Viridiplantae</taxon>
        <taxon>Streptophyta</taxon>
        <taxon>Embryophyta</taxon>
        <taxon>Tracheophyta</taxon>
        <taxon>Spermatophyta</taxon>
        <taxon>Magnoliopsida</taxon>
        <taxon>Liliopsida</taxon>
        <taxon>Zingiberales</taxon>
        <taxon>Musaceae</taxon>
        <taxon>Musa</taxon>
    </lineage>
</organism>
<dbReference type="Proteomes" id="UP000317650">
    <property type="component" value="Chromosome 7"/>
</dbReference>
<keyword evidence="4" id="KW-0238">DNA-binding</keyword>
<feature type="region of interest" description="Disordered" evidence="7">
    <location>
        <begin position="315"/>
        <end position="335"/>
    </location>
</feature>
<dbReference type="SUPFAM" id="SSF118290">
    <property type="entry name" value="WRKY DNA-binding domain"/>
    <property type="match status" value="2"/>
</dbReference>
<reference evidence="9 10" key="1">
    <citation type="journal article" date="2019" name="Nat. Plants">
        <title>Genome sequencing of Musa balbisiana reveals subgenome evolution and function divergence in polyploid bananas.</title>
        <authorList>
            <person name="Yao X."/>
        </authorList>
    </citation>
    <scope>NUCLEOTIDE SEQUENCE [LARGE SCALE GENOMIC DNA]</scope>
    <source>
        <strain evidence="10">cv. DH-PKW</strain>
        <tissue evidence="9">Leaves</tissue>
    </source>
</reference>
<dbReference type="InterPro" id="IPR036576">
    <property type="entry name" value="WRKY_dom_sf"/>
</dbReference>
<dbReference type="PROSITE" id="PS50811">
    <property type="entry name" value="WRKY"/>
    <property type="match status" value="2"/>
</dbReference>
<dbReference type="GO" id="GO:0043565">
    <property type="term" value="F:sequence-specific DNA binding"/>
    <property type="evidence" value="ECO:0007669"/>
    <property type="project" value="InterPro"/>
</dbReference>
<comment type="caution">
    <text evidence="9">The sequence shown here is derived from an EMBL/GenBank/DDBJ whole genome shotgun (WGS) entry which is preliminary data.</text>
</comment>
<dbReference type="Pfam" id="PF03106">
    <property type="entry name" value="WRKY"/>
    <property type="match status" value="2"/>
</dbReference>
<feature type="domain" description="WRKY" evidence="8">
    <location>
        <begin position="226"/>
        <end position="284"/>
    </location>
</feature>
<protein>
    <recommendedName>
        <fullName evidence="8">WRKY domain-containing protein</fullName>
    </recommendedName>
</protein>
<evidence type="ECO:0000256" key="6">
    <source>
        <dbReference type="ARBA" id="ARBA00023242"/>
    </source>
</evidence>
<evidence type="ECO:0000256" key="1">
    <source>
        <dbReference type="ARBA" id="ARBA00004123"/>
    </source>
</evidence>
<dbReference type="SMART" id="SM00774">
    <property type="entry name" value="WRKY"/>
    <property type="match status" value="2"/>
</dbReference>
<keyword evidence="3" id="KW-0805">Transcription regulation</keyword>
<evidence type="ECO:0000256" key="3">
    <source>
        <dbReference type="ARBA" id="ARBA00023015"/>
    </source>
</evidence>
<sequence length="533" mass="57979">MVGIPEPAAGHIGSGVTDGGPPALSCGSRAAAPVAVAGRRIPPGETEGRILGFRPSPERMARGISRCRRLNSRSRGAVLYDTPWVEPSPTTGTLSMSSAMDKTICSDTLSSQRHTSDVSAYDGRNPEDFQFKPQVGASYSLGLSSLRPINQNQSQGQNLVASENESTLSESVPNSAIEVTNLRVCLPAEAASGELQPTKCSVQNTRMFQSDPSEPISSSILEKSAEDGYNWRKYGHKHVKDSEYPRSYYKCTHPTCEMKKQMERSHDGQITGIIYKGHHDHPKPQSSRRLAAGTMLSCHEEEKTDKLSSLMRVEDESTNAPDHTYHQIDSNRQSNDCDEVAVDGNLESKRRKMEIANNNSALIGKTNHEPRVVVQTPSEVNILDDGYRWRKYGQKIVKGDPNPSFLLISFFFVEKHDPKAVITTYDGKHNHDVPAAKTISHEASASVVTDADGSLSIHASAALTSTMTTTPFSHPLTQMKSNTISLDLGVGISTSQSDVTNGNQQLLGTDQIHQHHQAQSVGSGKLVIQATPL</sequence>
<accession>A0A4S8JE32</accession>
<feature type="domain" description="WRKY" evidence="8">
    <location>
        <begin position="378"/>
        <end position="434"/>
    </location>
</feature>
<dbReference type="FunFam" id="2.20.25.80:FF:000006">
    <property type="entry name" value="WRKY transcription factor"/>
    <property type="match status" value="1"/>
</dbReference>
<keyword evidence="5" id="KW-0804">Transcription</keyword>
<gene>
    <name evidence="9" type="ORF">C4D60_Mb07t01710</name>
</gene>
<evidence type="ECO:0000256" key="4">
    <source>
        <dbReference type="ARBA" id="ARBA00023125"/>
    </source>
</evidence>
<dbReference type="InterPro" id="IPR044810">
    <property type="entry name" value="WRKY_plant"/>
</dbReference>